<comment type="caution">
    <text evidence="2">The sequence shown here is derived from an EMBL/GenBank/DDBJ whole genome shotgun (WGS) entry which is preliminary data.</text>
</comment>
<dbReference type="HOGENOM" id="CLU_026209_1_0_9"/>
<dbReference type="AlphaFoldDB" id="B0N0R7"/>
<dbReference type="Proteomes" id="UP000005798">
    <property type="component" value="Unassembled WGS sequence"/>
</dbReference>
<dbReference type="eggNOG" id="COG2267">
    <property type="taxonomic scope" value="Bacteria"/>
</dbReference>
<dbReference type="ESTHER" id="9firm-b0n0r7">
    <property type="family name" value="Monoglyceridelipase_lysophospholip"/>
</dbReference>
<reference evidence="2" key="2">
    <citation type="submission" date="2014-06" db="EMBL/GenBank/DDBJ databases">
        <title>Draft genome sequence of Clostridium ramosum(DSM 1402).</title>
        <authorList>
            <person name="Sudarsanam P."/>
            <person name="Ley R."/>
            <person name="Guruge J."/>
            <person name="Turnbaugh P.J."/>
            <person name="Mahowald M."/>
            <person name="Liep D."/>
            <person name="Gordon J."/>
        </authorList>
    </citation>
    <scope>NUCLEOTIDE SEQUENCE</scope>
    <source>
        <strain evidence="2">DSM 1402</strain>
    </source>
</reference>
<dbReference type="InterPro" id="IPR022742">
    <property type="entry name" value="Hydrolase_4"/>
</dbReference>
<dbReference type="InterPro" id="IPR029058">
    <property type="entry name" value="AB_hydrolase_fold"/>
</dbReference>
<dbReference type="Pfam" id="PF12146">
    <property type="entry name" value="Hydrolase_4"/>
    <property type="match status" value="1"/>
</dbReference>
<gene>
    <name evidence="2" type="ORF">CLORAM_00191</name>
</gene>
<dbReference type="EMBL" id="ABFX02000002">
    <property type="protein sequence ID" value="EDS20099.1"/>
    <property type="molecule type" value="Genomic_DNA"/>
</dbReference>
<dbReference type="PANTHER" id="PTHR11614">
    <property type="entry name" value="PHOSPHOLIPASE-RELATED"/>
    <property type="match status" value="1"/>
</dbReference>
<organism evidence="2 3">
    <name type="scientific">Thomasclavelia ramosa DSM 1402</name>
    <dbReference type="NCBI Taxonomy" id="445974"/>
    <lineage>
        <taxon>Bacteria</taxon>
        <taxon>Bacillati</taxon>
        <taxon>Bacillota</taxon>
        <taxon>Erysipelotrichia</taxon>
        <taxon>Erysipelotrichales</taxon>
        <taxon>Coprobacillaceae</taxon>
        <taxon>Thomasclavelia</taxon>
    </lineage>
</organism>
<evidence type="ECO:0000313" key="2">
    <source>
        <dbReference type="EMBL" id="EDS20099.1"/>
    </source>
</evidence>
<sequence>MKRRKTMEYLKINSISDKLPLDVIVSAPEHPKAIFQIVHGMCEHKERYLDFIEYLNDCGYVVIIHDHRGHGKSVLDETDLGYFYGEGARAIVEDVHQLTNYIKKKYPNLPVCLFGHSMGSLVVRNYIQKYDHEINALIVCGSPSKNKLAGLGKLLCKAIAMVKGDKYHSKLLQKMSFGAFNKGFDKPNEWICSNSQVVDEYNNNPLCTFTFSVNGFYNLLSLMQNTYKNIDYEANKKLPVLFISGKEDPCLINEKAFNNAVTHLKKQGYQHVISILFEHMRHEILNEKYKETVYSTITTFLVDTMEENDA</sequence>
<name>B0N0R7_9FIRM</name>
<dbReference type="SUPFAM" id="SSF53474">
    <property type="entry name" value="alpha/beta-Hydrolases"/>
    <property type="match status" value="1"/>
</dbReference>
<proteinExistence type="predicted"/>
<keyword evidence="3" id="KW-1185">Reference proteome</keyword>
<feature type="domain" description="Serine aminopeptidase S33" evidence="1">
    <location>
        <begin position="30"/>
        <end position="288"/>
    </location>
</feature>
<evidence type="ECO:0000313" key="3">
    <source>
        <dbReference type="Proteomes" id="UP000005798"/>
    </source>
</evidence>
<dbReference type="Gene3D" id="3.40.50.1820">
    <property type="entry name" value="alpha/beta hydrolase"/>
    <property type="match status" value="1"/>
</dbReference>
<reference evidence="2" key="1">
    <citation type="submission" date="2007-11" db="EMBL/GenBank/DDBJ databases">
        <authorList>
            <person name="Fulton L."/>
            <person name="Clifton S."/>
            <person name="Fulton B."/>
            <person name="Xu J."/>
            <person name="Minx P."/>
            <person name="Pepin K.H."/>
            <person name="Johnson M."/>
            <person name="Thiruvilangam P."/>
            <person name="Bhonagiri V."/>
            <person name="Nash W.E."/>
            <person name="Mardis E.R."/>
            <person name="Wilson R.K."/>
        </authorList>
    </citation>
    <scope>NUCLEOTIDE SEQUENCE [LARGE SCALE GENOMIC DNA]</scope>
    <source>
        <strain evidence="2">DSM 1402</strain>
    </source>
</reference>
<evidence type="ECO:0000259" key="1">
    <source>
        <dbReference type="Pfam" id="PF12146"/>
    </source>
</evidence>
<accession>B0N0R7</accession>
<dbReference type="GO" id="GO:0016787">
    <property type="term" value="F:hydrolase activity"/>
    <property type="evidence" value="ECO:0007669"/>
    <property type="project" value="UniProtKB-KW"/>
</dbReference>
<dbReference type="InterPro" id="IPR051044">
    <property type="entry name" value="MAG_DAG_Lipase"/>
</dbReference>
<protein>
    <submittedName>
        <fullName evidence="2">Hydrolase, alpha/beta domain protein</fullName>
    </submittedName>
</protein>
<keyword evidence="2" id="KW-0378">Hydrolase</keyword>